<organism evidence="1 2">
    <name type="scientific">Lindgomyces ingoldianus</name>
    <dbReference type="NCBI Taxonomy" id="673940"/>
    <lineage>
        <taxon>Eukaryota</taxon>
        <taxon>Fungi</taxon>
        <taxon>Dikarya</taxon>
        <taxon>Ascomycota</taxon>
        <taxon>Pezizomycotina</taxon>
        <taxon>Dothideomycetes</taxon>
        <taxon>Pleosporomycetidae</taxon>
        <taxon>Pleosporales</taxon>
        <taxon>Lindgomycetaceae</taxon>
        <taxon>Lindgomyces</taxon>
    </lineage>
</organism>
<evidence type="ECO:0000313" key="2">
    <source>
        <dbReference type="Proteomes" id="UP000799755"/>
    </source>
</evidence>
<proteinExistence type="predicted"/>
<dbReference type="EMBL" id="MU003505">
    <property type="protein sequence ID" value="KAF2471361.1"/>
    <property type="molecule type" value="Genomic_DNA"/>
</dbReference>
<accession>A0ACB6QWS8</accession>
<comment type="caution">
    <text evidence="1">The sequence shown here is derived from an EMBL/GenBank/DDBJ whole genome shotgun (WGS) entry which is preliminary data.</text>
</comment>
<sequence>MKKIQKNVGKEWKYQRDRKSELQAKLADKSYIEVPGGFASDSHFDVKGNTPGAIDRGHLQDWKNMISWTGRWRLSAFNAAFETSVPGMVEIDAGMRRFETRYRGQPREKSPINLKLMGRLQCYYDLTDLCYTVFPNSMDHNLDRCDLSNFMLGTFVRPNMWNCCTTTEVRGIQMMLEVGGLKWNETAGTAALIFTILSKFVLQAPSERFEQPCQQLHLSPSTGYRTAVVDRSPFISFRSLHTISVSPFRAVGRFNIALSLWRPWRSGIFLPIFLTCIFSSDPSSAQHMESFQLRYCLPLKVSSERTANVCKRSCHLTRELEPMIFTLWLFLNVPFICTTPVRCSSFMHQTTRHMLAHTLRRNKIQFRIEVCISSALLKYRSWVYRIIPFSRSPYQIQFHTVDHSPDKPLNSLERGGSGPDGALLTAIAHPAHPHLWTLPSLHNRLDYGNVDFMLRFSGVQLNDYELPLFDEETSNFSSTVQFAEKKPIRSFVGRFLFALLAIALVVLFEFLLCFHSSKPAIPQFPPGELNHHVDDQIHLAFLKLPTKKEFIPRMCDNLDWRMQSGHWKTWVILGIRPSLPASDSSRDSLPGGTGNNSNSLWERFPFRCSVPCGPSIEATSYFVVADDNGGRLLSISWLTFSLLGISAKCSRQNLLREHADIFVNILSIGSYPHKYLFHNSRVRQGILTIRSHNYGCTLRAGRWLFGSIPEPVTHMRNSLHLQFSNFEPSIRQTLSSEPNSPTLPPLARGIHLSNILPISIPNSIPMVDSNLYSFVVVRVVWLMTYQAFLFL</sequence>
<keyword evidence="2" id="KW-1185">Reference proteome</keyword>
<gene>
    <name evidence="1" type="ORF">BDR25DRAFT_354606</name>
</gene>
<name>A0ACB6QWS8_9PLEO</name>
<reference evidence="1" key="1">
    <citation type="journal article" date="2020" name="Stud. Mycol.">
        <title>101 Dothideomycetes genomes: a test case for predicting lifestyles and emergence of pathogens.</title>
        <authorList>
            <person name="Haridas S."/>
            <person name="Albert R."/>
            <person name="Binder M."/>
            <person name="Bloem J."/>
            <person name="Labutti K."/>
            <person name="Salamov A."/>
            <person name="Andreopoulos B."/>
            <person name="Baker S."/>
            <person name="Barry K."/>
            <person name="Bills G."/>
            <person name="Bluhm B."/>
            <person name="Cannon C."/>
            <person name="Castanera R."/>
            <person name="Culley D."/>
            <person name="Daum C."/>
            <person name="Ezra D."/>
            <person name="Gonzalez J."/>
            <person name="Henrissat B."/>
            <person name="Kuo A."/>
            <person name="Liang C."/>
            <person name="Lipzen A."/>
            <person name="Lutzoni F."/>
            <person name="Magnuson J."/>
            <person name="Mondo S."/>
            <person name="Nolan M."/>
            <person name="Ohm R."/>
            <person name="Pangilinan J."/>
            <person name="Park H.-J."/>
            <person name="Ramirez L."/>
            <person name="Alfaro M."/>
            <person name="Sun H."/>
            <person name="Tritt A."/>
            <person name="Yoshinaga Y."/>
            <person name="Zwiers L.-H."/>
            <person name="Turgeon B."/>
            <person name="Goodwin S."/>
            <person name="Spatafora J."/>
            <person name="Crous P."/>
            <person name="Grigoriev I."/>
        </authorList>
    </citation>
    <scope>NUCLEOTIDE SEQUENCE</scope>
    <source>
        <strain evidence="1">ATCC 200398</strain>
    </source>
</reference>
<protein>
    <submittedName>
        <fullName evidence="1">Uncharacterized protein</fullName>
    </submittedName>
</protein>
<dbReference type="Proteomes" id="UP000799755">
    <property type="component" value="Unassembled WGS sequence"/>
</dbReference>
<evidence type="ECO:0000313" key="1">
    <source>
        <dbReference type="EMBL" id="KAF2471361.1"/>
    </source>
</evidence>